<evidence type="ECO:0000256" key="2">
    <source>
        <dbReference type="ARBA" id="ARBA00022723"/>
    </source>
</evidence>
<evidence type="ECO:0000256" key="4">
    <source>
        <dbReference type="ARBA" id="ARBA00022833"/>
    </source>
</evidence>
<feature type="region of interest" description="Disordered" evidence="7">
    <location>
        <begin position="1"/>
        <end position="58"/>
    </location>
</feature>
<evidence type="ECO:0000256" key="1">
    <source>
        <dbReference type="ARBA" id="ARBA00004123"/>
    </source>
</evidence>
<evidence type="ECO:0000256" key="7">
    <source>
        <dbReference type="SAM" id="MobiDB-lite"/>
    </source>
</evidence>
<organism evidence="9 10">
    <name type="scientific">Datura stramonium</name>
    <name type="common">Jimsonweed</name>
    <name type="synonym">Common thornapple</name>
    <dbReference type="NCBI Taxonomy" id="4076"/>
    <lineage>
        <taxon>Eukaryota</taxon>
        <taxon>Viridiplantae</taxon>
        <taxon>Streptophyta</taxon>
        <taxon>Embryophyta</taxon>
        <taxon>Tracheophyta</taxon>
        <taxon>Spermatophyta</taxon>
        <taxon>Magnoliopsida</taxon>
        <taxon>eudicotyledons</taxon>
        <taxon>Gunneridae</taxon>
        <taxon>Pentapetalae</taxon>
        <taxon>asterids</taxon>
        <taxon>lamiids</taxon>
        <taxon>Solanales</taxon>
        <taxon>Solanaceae</taxon>
        <taxon>Solanoideae</taxon>
        <taxon>Datureae</taxon>
        <taxon>Datura</taxon>
    </lineage>
</organism>
<keyword evidence="4" id="KW-0862">Zinc</keyword>
<name>A0ABS8UT89_DATST</name>
<dbReference type="Gene3D" id="3.30.160.60">
    <property type="entry name" value="Classic Zinc Finger"/>
    <property type="match status" value="1"/>
</dbReference>
<dbReference type="EMBL" id="JACEIK010002460">
    <property type="protein sequence ID" value="MCD9561312.1"/>
    <property type="molecule type" value="Genomic_DNA"/>
</dbReference>
<dbReference type="InterPro" id="IPR036236">
    <property type="entry name" value="Znf_C2H2_sf"/>
</dbReference>
<keyword evidence="5" id="KW-0539">Nucleus</keyword>
<accession>A0ABS8UT89</accession>
<evidence type="ECO:0000256" key="6">
    <source>
        <dbReference type="PROSITE-ProRule" id="PRU00042"/>
    </source>
</evidence>
<evidence type="ECO:0000313" key="9">
    <source>
        <dbReference type="EMBL" id="MCD9561312.1"/>
    </source>
</evidence>
<dbReference type="Proteomes" id="UP000823775">
    <property type="component" value="Unassembled WGS sequence"/>
</dbReference>
<feature type="domain" description="C2H2-type" evidence="8">
    <location>
        <begin position="63"/>
        <end position="90"/>
    </location>
</feature>
<keyword evidence="3 6" id="KW-0863">Zinc-finger</keyword>
<keyword evidence="2" id="KW-0479">Metal-binding</keyword>
<dbReference type="PANTHER" id="PTHR47287:SF9">
    <property type="entry name" value="ZINC FINGER PROTEIN 4-LIKE"/>
    <property type="match status" value="1"/>
</dbReference>
<feature type="compositionally biased region" description="Polar residues" evidence="7">
    <location>
        <begin position="44"/>
        <end position="58"/>
    </location>
</feature>
<gene>
    <name evidence="9" type="ORF">HAX54_020369</name>
</gene>
<dbReference type="SUPFAM" id="SSF57667">
    <property type="entry name" value="beta-beta-alpha zinc fingers"/>
    <property type="match status" value="1"/>
</dbReference>
<dbReference type="PANTHER" id="PTHR47287">
    <property type="entry name" value="C2H2 AND C2HC ZINC FINGERS SUPERFAMILY PROTEIN"/>
    <property type="match status" value="1"/>
</dbReference>
<comment type="subcellular location">
    <subcellularLocation>
        <location evidence="1">Nucleus</location>
    </subcellularLocation>
</comment>
<feature type="compositionally biased region" description="Low complexity" evidence="7">
    <location>
        <begin position="7"/>
        <end position="21"/>
    </location>
</feature>
<dbReference type="InterPro" id="IPR013087">
    <property type="entry name" value="Znf_C2H2_type"/>
</dbReference>
<keyword evidence="10" id="KW-1185">Reference proteome</keyword>
<dbReference type="PROSITE" id="PS50157">
    <property type="entry name" value="ZINC_FINGER_C2H2_2"/>
    <property type="match status" value="1"/>
</dbReference>
<sequence>MNAFAMEKSCSSQASSISGASKESHEIVTNTKKMKEKVVEGSDSESSNEASLKQRRSSNAMNFSCRFCKKVFSTYQALGGHQNAHKKKRALSKRKKRTC</sequence>
<reference evidence="9 10" key="1">
    <citation type="journal article" date="2021" name="BMC Genomics">
        <title>Datura genome reveals duplications of psychoactive alkaloid biosynthetic genes and high mutation rate following tissue culture.</title>
        <authorList>
            <person name="Rajewski A."/>
            <person name="Carter-House D."/>
            <person name="Stajich J."/>
            <person name="Litt A."/>
        </authorList>
    </citation>
    <scope>NUCLEOTIDE SEQUENCE [LARGE SCALE GENOMIC DNA]</scope>
    <source>
        <strain evidence="9">AR-01</strain>
    </source>
</reference>
<feature type="compositionally biased region" description="Basic residues" evidence="7">
    <location>
        <begin position="83"/>
        <end position="99"/>
    </location>
</feature>
<proteinExistence type="predicted"/>
<evidence type="ECO:0000313" key="10">
    <source>
        <dbReference type="Proteomes" id="UP000823775"/>
    </source>
</evidence>
<protein>
    <recommendedName>
        <fullName evidence="8">C2H2-type domain-containing protein</fullName>
    </recommendedName>
</protein>
<feature type="region of interest" description="Disordered" evidence="7">
    <location>
        <begin position="79"/>
        <end position="99"/>
    </location>
</feature>
<comment type="caution">
    <text evidence="9">The sequence shown here is derived from an EMBL/GenBank/DDBJ whole genome shotgun (WGS) entry which is preliminary data.</text>
</comment>
<evidence type="ECO:0000256" key="5">
    <source>
        <dbReference type="ARBA" id="ARBA00023242"/>
    </source>
</evidence>
<evidence type="ECO:0000256" key="3">
    <source>
        <dbReference type="ARBA" id="ARBA00022771"/>
    </source>
</evidence>
<evidence type="ECO:0000259" key="8">
    <source>
        <dbReference type="PROSITE" id="PS50157"/>
    </source>
</evidence>
<dbReference type="InterPro" id="IPR044246">
    <property type="entry name" value="ZFP3-like"/>
</dbReference>
<dbReference type="Pfam" id="PF13912">
    <property type="entry name" value="zf-C2H2_6"/>
    <property type="match status" value="1"/>
</dbReference>
<dbReference type="PROSITE" id="PS00028">
    <property type="entry name" value="ZINC_FINGER_C2H2_1"/>
    <property type="match status" value="1"/>
</dbReference>